<dbReference type="EMBL" id="JASAOG010000008">
    <property type="protein sequence ID" value="KAK0067322.1"/>
    <property type="molecule type" value="Genomic_DNA"/>
</dbReference>
<feature type="region of interest" description="Disordered" evidence="1">
    <location>
        <begin position="1"/>
        <end position="44"/>
    </location>
</feature>
<reference evidence="2" key="2">
    <citation type="submission" date="2023-04" db="EMBL/GenBank/DDBJ databases">
        <authorList>
            <person name="Bu L."/>
            <person name="Lu L."/>
            <person name="Laidemitt M.R."/>
            <person name="Zhang S.M."/>
            <person name="Mutuku M."/>
            <person name="Mkoji G."/>
            <person name="Steinauer M."/>
            <person name="Loker E.S."/>
        </authorList>
    </citation>
    <scope>NUCLEOTIDE SEQUENCE</scope>
    <source>
        <strain evidence="2">KasaAsao</strain>
        <tissue evidence="2">Whole Snail</tissue>
    </source>
</reference>
<evidence type="ECO:0000256" key="1">
    <source>
        <dbReference type="SAM" id="MobiDB-lite"/>
    </source>
</evidence>
<feature type="compositionally biased region" description="Basic and acidic residues" evidence="1">
    <location>
        <begin position="7"/>
        <end position="18"/>
    </location>
</feature>
<name>A0AAD8FJJ0_BIOPF</name>
<comment type="caution">
    <text evidence="2">The sequence shown here is derived from an EMBL/GenBank/DDBJ whole genome shotgun (WGS) entry which is preliminary data.</text>
</comment>
<evidence type="ECO:0000313" key="2">
    <source>
        <dbReference type="EMBL" id="KAK0067322.1"/>
    </source>
</evidence>
<evidence type="ECO:0000313" key="3">
    <source>
        <dbReference type="Proteomes" id="UP001233172"/>
    </source>
</evidence>
<keyword evidence="3" id="KW-1185">Reference proteome</keyword>
<organism evidence="2 3">
    <name type="scientific">Biomphalaria pfeifferi</name>
    <name type="common">Bloodfluke planorb</name>
    <name type="synonym">Freshwater snail</name>
    <dbReference type="NCBI Taxonomy" id="112525"/>
    <lineage>
        <taxon>Eukaryota</taxon>
        <taxon>Metazoa</taxon>
        <taxon>Spiralia</taxon>
        <taxon>Lophotrochozoa</taxon>
        <taxon>Mollusca</taxon>
        <taxon>Gastropoda</taxon>
        <taxon>Heterobranchia</taxon>
        <taxon>Euthyneura</taxon>
        <taxon>Panpulmonata</taxon>
        <taxon>Hygrophila</taxon>
        <taxon>Lymnaeoidea</taxon>
        <taxon>Planorbidae</taxon>
        <taxon>Biomphalaria</taxon>
    </lineage>
</organism>
<dbReference type="AlphaFoldDB" id="A0AAD8FJJ0"/>
<accession>A0AAD8FJJ0</accession>
<dbReference type="Proteomes" id="UP001233172">
    <property type="component" value="Unassembled WGS sequence"/>
</dbReference>
<feature type="region of interest" description="Disordered" evidence="1">
    <location>
        <begin position="60"/>
        <end position="80"/>
    </location>
</feature>
<protein>
    <submittedName>
        <fullName evidence="2">Uncharacterized protein</fullName>
    </submittedName>
</protein>
<proteinExistence type="predicted"/>
<reference evidence="2" key="1">
    <citation type="journal article" date="2023" name="PLoS Negl. Trop. Dis.">
        <title>A genome sequence for Biomphalaria pfeifferi, the major vector snail for the human-infecting parasite Schistosoma mansoni.</title>
        <authorList>
            <person name="Bu L."/>
            <person name="Lu L."/>
            <person name="Laidemitt M.R."/>
            <person name="Zhang S.M."/>
            <person name="Mutuku M."/>
            <person name="Mkoji G."/>
            <person name="Steinauer M."/>
            <person name="Loker E.S."/>
        </authorList>
    </citation>
    <scope>NUCLEOTIDE SEQUENCE</scope>
    <source>
        <strain evidence="2">KasaAsao</strain>
    </source>
</reference>
<gene>
    <name evidence="2" type="ORF">Bpfe_003420</name>
</gene>
<sequence>MLAALAQEKRNSQTERKSTSKLWKGSKVDPNTEDNDPAPKMPQNRMDLFIVNKDNCEAENKCEASGQGESSTHRKKEKKSRFMKFVQVLAACFRPKH</sequence>